<keyword evidence="13" id="KW-1185">Reference proteome</keyword>
<comment type="similarity">
    <text evidence="6">Belongs to the GART family.</text>
</comment>
<evidence type="ECO:0000256" key="1">
    <source>
        <dbReference type="ARBA" id="ARBA00005054"/>
    </source>
</evidence>
<dbReference type="VEuPathDB" id="FungiDB:PTTG_02881"/>
<evidence type="ECO:0000313" key="11">
    <source>
        <dbReference type="EMBL" id="OAV94075.1"/>
    </source>
</evidence>
<proteinExistence type="inferred from homology"/>
<dbReference type="GO" id="GO:0004644">
    <property type="term" value="F:phosphoribosylglycinamide formyltransferase activity"/>
    <property type="evidence" value="ECO:0007669"/>
    <property type="project" value="UniProtKB-EC"/>
</dbReference>
<evidence type="ECO:0000313" key="13">
    <source>
        <dbReference type="Proteomes" id="UP000005240"/>
    </source>
</evidence>
<dbReference type="CDD" id="cd08645">
    <property type="entry name" value="FMT_core_GART"/>
    <property type="match status" value="1"/>
</dbReference>
<evidence type="ECO:0000259" key="10">
    <source>
        <dbReference type="Pfam" id="PF00551"/>
    </source>
</evidence>
<evidence type="ECO:0000256" key="6">
    <source>
        <dbReference type="ARBA" id="ARBA00038440"/>
    </source>
</evidence>
<accession>A0A180GN23</accession>
<dbReference type="Proteomes" id="UP000005240">
    <property type="component" value="Unassembled WGS sequence"/>
</dbReference>
<reference evidence="12" key="4">
    <citation type="submission" date="2025-05" db="UniProtKB">
        <authorList>
            <consortium name="EnsemblFungi"/>
        </authorList>
    </citation>
    <scope>IDENTIFICATION</scope>
    <source>
        <strain evidence="12">isolate 1-1 / race 1 (BBBD)</strain>
    </source>
</reference>
<sequence>MHTTEWLRSADGLPVPAASPANIHMMSQQPLNLVVLISGTGSNLQALIDAVPSFQTPAARISLVVSNSKFAYGIERAQAAQPPIPTKVHSLAAFRKQNPHLTDEAEVRSRYDLELAAVIKTGRPHLVVLAGFMHILSEPFLKEMRSDWNSSNPSTPIPIINLHPALPGQFDGANAIERAWEAGPAGRQEVTETGVMIHEVIAEVDRGAPILTRTVELKKDESLDGLKQRMHDVEHELIVAGTFEMLRRIASSPSIQLS</sequence>
<dbReference type="Gene3D" id="3.40.50.170">
    <property type="entry name" value="Formyl transferase, N-terminal domain"/>
    <property type="match status" value="1"/>
</dbReference>
<dbReference type="PROSITE" id="PS00373">
    <property type="entry name" value="GART"/>
    <property type="match status" value="1"/>
</dbReference>
<dbReference type="InterPro" id="IPR001555">
    <property type="entry name" value="GART_AS"/>
</dbReference>
<reference evidence="12 13" key="3">
    <citation type="journal article" date="2017" name="G3 (Bethesda)">
        <title>Comparative analysis highlights variable genome content of wheat rusts and divergence of the mating loci.</title>
        <authorList>
            <person name="Cuomo C.A."/>
            <person name="Bakkeren G."/>
            <person name="Khalil H.B."/>
            <person name="Panwar V."/>
            <person name="Joly D."/>
            <person name="Linning R."/>
            <person name="Sakthikumar S."/>
            <person name="Song X."/>
            <person name="Adiconis X."/>
            <person name="Fan L."/>
            <person name="Goldberg J.M."/>
            <person name="Levin J.Z."/>
            <person name="Young S."/>
            <person name="Zeng Q."/>
            <person name="Anikster Y."/>
            <person name="Bruce M."/>
            <person name="Wang M."/>
            <person name="Yin C."/>
            <person name="McCallum B."/>
            <person name="Szabo L.J."/>
            <person name="Hulbert S."/>
            <person name="Chen X."/>
            <person name="Fellers J.P."/>
        </authorList>
    </citation>
    <scope>NUCLEOTIDE SEQUENCE</scope>
    <source>
        <strain evidence="12">isolate 1-1 / race 1 (BBBD)</strain>
        <strain evidence="13">Isolate 1-1 / race 1 (BBBD)</strain>
    </source>
</reference>
<evidence type="ECO:0000313" key="12">
    <source>
        <dbReference type="EnsemblFungi" id="PTTG_02881-t43_1-p1"/>
    </source>
</evidence>
<dbReference type="InterPro" id="IPR002376">
    <property type="entry name" value="Formyl_transf_N"/>
</dbReference>
<keyword evidence="5" id="KW-0658">Purine biosynthesis</keyword>
<organism evidence="11">
    <name type="scientific">Puccinia triticina (isolate 1-1 / race 1 (BBBD))</name>
    <name type="common">Brown leaf rust fungus</name>
    <dbReference type="NCBI Taxonomy" id="630390"/>
    <lineage>
        <taxon>Eukaryota</taxon>
        <taxon>Fungi</taxon>
        <taxon>Dikarya</taxon>
        <taxon>Basidiomycota</taxon>
        <taxon>Pucciniomycotina</taxon>
        <taxon>Pucciniomycetes</taxon>
        <taxon>Pucciniales</taxon>
        <taxon>Pucciniaceae</taxon>
        <taxon>Puccinia</taxon>
    </lineage>
</organism>
<gene>
    <name evidence="11" type="ORF">PTTG_02881</name>
</gene>
<dbReference type="PANTHER" id="PTHR43369">
    <property type="entry name" value="PHOSPHORIBOSYLGLYCINAMIDE FORMYLTRANSFERASE"/>
    <property type="match status" value="1"/>
</dbReference>
<dbReference type="InterPro" id="IPR036477">
    <property type="entry name" value="Formyl_transf_N_sf"/>
</dbReference>
<dbReference type="NCBIfam" id="TIGR00639">
    <property type="entry name" value="PurN"/>
    <property type="match status" value="1"/>
</dbReference>
<dbReference type="OrthoDB" id="5575075at2759"/>
<evidence type="ECO:0000256" key="8">
    <source>
        <dbReference type="ARBA" id="ARBA00041682"/>
    </source>
</evidence>
<dbReference type="GO" id="GO:0005737">
    <property type="term" value="C:cytoplasm"/>
    <property type="evidence" value="ECO:0007669"/>
    <property type="project" value="TreeGrafter"/>
</dbReference>
<feature type="domain" description="Formyl transferase N-terminal" evidence="10">
    <location>
        <begin position="32"/>
        <end position="240"/>
    </location>
</feature>
<evidence type="ECO:0000256" key="9">
    <source>
        <dbReference type="ARBA" id="ARBA00047664"/>
    </source>
</evidence>
<comment type="pathway">
    <text evidence="1">Purine metabolism; IMP biosynthesis via de novo pathway; N(2)-formyl-N(1)-(5-phospho-D-ribosyl)glycinamide from N(1)-(5-phospho-D-ribosyl)glycinamide (10-formyl THF route): step 1/1.</text>
</comment>
<name>A0A180GN23_PUCT1</name>
<dbReference type="InterPro" id="IPR004607">
    <property type="entry name" value="GART"/>
</dbReference>
<keyword evidence="4 11" id="KW-0808">Transferase</keyword>
<dbReference type="PANTHER" id="PTHR43369:SF2">
    <property type="entry name" value="PHOSPHORIBOSYLGLYCINAMIDE FORMYLTRANSFERASE"/>
    <property type="match status" value="1"/>
</dbReference>
<reference evidence="11" key="2">
    <citation type="submission" date="2016-05" db="EMBL/GenBank/DDBJ databases">
        <title>Comparative analysis highlights variable genome content of wheat rusts and divergence of the mating loci.</title>
        <authorList>
            <person name="Cuomo C.A."/>
            <person name="Bakkeren G."/>
            <person name="Szabo L."/>
            <person name="Khalil H."/>
            <person name="Joly D."/>
            <person name="Goldberg J."/>
            <person name="Young S."/>
            <person name="Zeng Q."/>
            <person name="Fellers J."/>
        </authorList>
    </citation>
    <scope>NUCLEOTIDE SEQUENCE [LARGE SCALE GENOMIC DNA]</scope>
    <source>
        <strain evidence="11">1-1 BBBD Race 1</strain>
    </source>
</reference>
<dbReference type="EC" id="2.1.2.2" evidence="2"/>
<comment type="catalytic activity">
    <reaction evidence="9">
        <text>N(1)-(5-phospho-beta-D-ribosyl)glycinamide + (6R)-10-formyltetrahydrofolate = N(2)-formyl-N(1)-(5-phospho-beta-D-ribosyl)glycinamide + (6S)-5,6,7,8-tetrahydrofolate + H(+)</text>
        <dbReference type="Rhea" id="RHEA:15053"/>
        <dbReference type="ChEBI" id="CHEBI:15378"/>
        <dbReference type="ChEBI" id="CHEBI:57453"/>
        <dbReference type="ChEBI" id="CHEBI:143788"/>
        <dbReference type="ChEBI" id="CHEBI:147286"/>
        <dbReference type="ChEBI" id="CHEBI:195366"/>
        <dbReference type="EC" id="2.1.2.2"/>
    </reaction>
</comment>
<dbReference type="GO" id="GO:0006189">
    <property type="term" value="P:'de novo' IMP biosynthetic process"/>
    <property type="evidence" value="ECO:0007669"/>
    <property type="project" value="UniProtKB-UniPathway"/>
</dbReference>
<dbReference type="FunFam" id="3.40.50.170:FF:000009">
    <property type="entry name" value="Phosphoribosylglycinamide formyltransferase (Eurofung)"/>
    <property type="match status" value="1"/>
</dbReference>
<evidence type="ECO:0000256" key="7">
    <source>
        <dbReference type="ARBA" id="ARBA00041324"/>
    </source>
</evidence>
<protein>
    <recommendedName>
        <fullName evidence="3">Phosphoribosylglycinamide formyltransferase</fullName>
        <ecNumber evidence="2">2.1.2.2</ecNumber>
    </recommendedName>
    <alternativeName>
        <fullName evidence="8">5'-phosphoribosylglycinamide transformylase</fullName>
    </alternativeName>
    <alternativeName>
        <fullName evidence="7">GAR transformylase</fullName>
    </alternativeName>
</protein>
<dbReference type="EMBL" id="ADAS02000043">
    <property type="protein sequence ID" value="OAV94075.1"/>
    <property type="molecule type" value="Genomic_DNA"/>
</dbReference>
<evidence type="ECO:0000256" key="5">
    <source>
        <dbReference type="ARBA" id="ARBA00022755"/>
    </source>
</evidence>
<dbReference type="AlphaFoldDB" id="A0A180GN23"/>
<dbReference type="EnsemblFungi" id="PTTG_02881-t43_1">
    <property type="protein sequence ID" value="PTTG_02881-t43_1-p1"/>
    <property type="gene ID" value="PTTG_02881"/>
</dbReference>
<dbReference type="Pfam" id="PF00551">
    <property type="entry name" value="Formyl_trans_N"/>
    <property type="match status" value="1"/>
</dbReference>
<dbReference type="UniPathway" id="UPA00074">
    <property type="reaction ID" value="UER00126"/>
</dbReference>
<evidence type="ECO:0000256" key="3">
    <source>
        <dbReference type="ARBA" id="ARBA00022076"/>
    </source>
</evidence>
<dbReference type="SUPFAM" id="SSF53328">
    <property type="entry name" value="Formyltransferase"/>
    <property type="match status" value="1"/>
</dbReference>
<evidence type="ECO:0000256" key="4">
    <source>
        <dbReference type="ARBA" id="ARBA00022679"/>
    </source>
</evidence>
<reference evidence="11" key="1">
    <citation type="submission" date="2009-11" db="EMBL/GenBank/DDBJ databases">
        <authorList>
            <consortium name="The Broad Institute Genome Sequencing Platform"/>
            <person name="Ward D."/>
            <person name="Feldgarden M."/>
            <person name="Earl A."/>
            <person name="Young S.K."/>
            <person name="Zeng Q."/>
            <person name="Koehrsen M."/>
            <person name="Alvarado L."/>
            <person name="Berlin A."/>
            <person name="Bochicchio J."/>
            <person name="Borenstein D."/>
            <person name="Chapman S.B."/>
            <person name="Chen Z."/>
            <person name="Engels R."/>
            <person name="Freedman E."/>
            <person name="Gellesch M."/>
            <person name="Goldberg J."/>
            <person name="Griggs A."/>
            <person name="Gujja S."/>
            <person name="Heilman E."/>
            <person name="Heiman D."/>
            <person name="Hepburn T."/>
            <person name="Howarth C."/>
            <person name="Jen D."/>
            <person name="Larson L."/>
            <person name="Lewis B."/>
            <person name="Mehta T."/>
            <person name="Park D."/>
            <person name="Pearson M."/>
            <person name="Roberts A."/>
            <person name="Saif S."/>
            <person name="Shea T."/>
            <person name="Shenoy N."/>
            <person name="Sisk P."/>
            <person name="Stolte C."/>
            <person name="Sykes S."/>
            <person name="Thomson T."/>
            <person name="Walk T."/>
            <person name="White J."/>
            <person name="Yandava C."/>
            <person name="Izard J."/>
            <person name="Baranova O.V."/>
            <person name="Blanton J.M."/>
            <person name="Tanner A.C."/>
            <person name="Dewhirst F.E."/>
            <person name="Haas B."/>
            <person name="Nusbaum C."/>
            <person name="Birren B."/>
        </authorList>
    </citation>
    <scope>NUCLEOTIDE SEQUENCE [LARGE SCALE GENOMIC DNA]</scope>
    <source>
        <strain evidence="11">1-1 BBBD Race 1</strain>
    </source>
</reference>
<evidence type="ECO:0000256" key="2">
    <source>
        <dbReference type="ARBA" id="ARBA00012254"/>
    </source>
</evidence>